<keyword evidence="7" id="KW-1185">Reference proteome</keyword>
<name>A0ABS2BLH5_9NEIS</name>
<dbReference type="SMART" id="SM00062">
    <property type="entry name" value="PBPb"/>
    <property type="match status" value="1"/>
</dbReference>
<dbReference type="PANTHER" id="PTHR35936">
    <property type="entry name" value="MEMBRANE-BOUND LYTIC MUREIN TRANSGLYCOSYLASE F"/>
    <property type="match status" value="1"/>
</dbReference>
<dbReference type="Pfam" id="PF00497">
    <property type="entry name" value="SBP_bac_3"/>
    <property type="match status" value="1"/>
</dbReference>
<evidence type="ECO:0000313" key="7">
    <source>
        <dbReference type="Proteomes" id="UP000809431"/>
    </source>
</evidence>
<dbReference type="EMBL" id="JAESND010000002">
    <property type="protein sequence ID" value="MBM3115624.1"/>
    <property type="molecule type" value="Genomic_DNA"/>
</dbReference>
<dbReference type="Gene3D" id="3.40.190.10">
    <property type="entry name" value="Periplasmic binding protein-like II"/>
    <property type="match status" value="2"/>
</dbReference>
<dbReference type="InterPro" id="IPR008258">
    <property type="entry name" value="Transglycosylase_SLT_dom_1"/>
</dbReference>
<dbReference type="SUPFAM" id="SSF53850">
    <property type="entry name" value="Periplasmic binding protein-like II"/>
    <property type="match status" value="1"/>
</dbReference>
<dbReference type="RefSeq" id="WP_203537291.1">
    <property type="nucleotide sequence ID" value="NZ_JAESND010000002.1"/>
</dbReference>
<comment type="subcellular location">
    <subcellularLocation>
        <location evidence="1">Cell outer membrane</location>
        <topology evidence="1">Peripheral membrane protein</topology>
    </subcellularLocation>
</comment>
<dbReference type="Pfam" id="PF01464">
    <property type="entry name" value="SLT"/>
    <property type="match status" value="1"/>
</dbReference>
<gene>
    <name evidence="6" type="ORF">JMJ54_07275</name>
</gene>
<feature type="chain" id="PRO_5046897063" evidence="4">
    <location>
        <begin position="24"/>
        <end position="492"/>
    </location>
</feature>
<protein>
    <submittedName>
        <fullName evidence="6">Lytic transglycosylase F</fullName>
    </submittedName>
</protein>
<evidence type="ECO:0000256" key="1">
    <source>
        <dbReference type="ARBA" id="ARBA00004339"/>
    </source>
</evidence>
<sequence>MPGTFVKSLLAGLIVSLCANLGAAPPASAPASAPARIYGELPYANPVYTGDLDGMIKRRVIRVLVVYSKTHYWVENGQQRGASYEALKAYEDELNKRLKTGNVKVFVLFVPTRRDQIIPALLAGRGDIAAAGLTITPERLKQVDFTTPTFTNINEVVVTGPNSPKLTKLEDLGGQSLYVRKSSSYWTHLQQLNQRLAREKRPQIKLEAAAEELQDEDLLEMVNSGLLKAAVVDDYKAKLWAKVLTKLQVRTDLVVNANGQLAMMMRKNSPQLKADLDAFIKSHGQGTSFGNTVLKRYLGEQNFVKNALQTTDLQRFESTKAIFQRYGKQYQMDYLLMMAQGYQESRLDQQARSHVGAIGVMQLMPATGKEMKVGDVRQVEPNIHAGVKYIRFMIDQYYAKEPMNTMNKGLFAFASYNAGAGRISQLRKEAAKRGLDPNKWFNNVEVVAAEKIGPETVTYVSSIFKYYIAYTLLMKSEQEREAAKQRMKAPKG</sequence>
<feature type="domain" description="Solute-binding protein family 3/N-terminal" evidence="5">
    <location>
        <begin position="60"/>
        <end position="301"/>
    </location>
</feature>
<keyword evidence="2 4" id="KW-0732">Signal</keyword>
<dbReference type="CDD" id="cd01009">
    <property type="entry name" value="PBP2_YfhD_N"/>
    <property type="match status" value="1"/>
</dbReference>
<dbReference type="Proteomes" id="UP000809431">
    <property type="component" value="Unassembled WGS sequence"/>
</dbReference>
<dbReference type="PANTHER" id="PTHR35936:SF32">
    <property type="entry name" value="MEMBRANE-BOUND LYTIC MUREIN TRANSGLYCOSYLASE F"/>
    <property type="match status" value="1"/>
</dbReference>
<dbReference type="CDD" id="cd13403">
    <property type="entry name" value="MLTF-like"/>
    <property type="match status" value="1"/>
</dbReference>
<organism evidence="6 7">
    <name type="scientific">Jeongeupia naejangsanensis</name>
    <dbReference type="NCBI Taxonomy" id="613195"/>
    <lineage>
        <taxon>Bacteria</taxon>
        <taxon>Pseudomonadati</taxon>
        <taxon>Pseudomonadota</taxon>
        <taxon>Betaproteobacteria</taxon>
        <taxon>Neisseriales</taxon>
        <taxon>Chitinibacteraceae</taxon>
        <taxon>Jeongeupia</taxon>
    </lineage>
</organism>
<evidence type="ECO:0000256" key="3">
    <source>
        <dbReference type="ARBA" id="ARBA00023237"/>
    </source>
</evidence>
<comment type="caution">
    <text evidence="6">The sequence shown here is derived from an EMBL/GenBank/DDBJ whole genome shotgun (WGS) entry which is preliminary data.</text>
</comment>
<keyword evidence="3" id="KW-0998">Cell outer membrane</keyword>
<dbReference type="SUPFAM" id="SSF53955">
    <property type="entry name" value="Lysozyme-like"/>
    <property type="match status" value="1"/>
</dbReference>
<dbReference type="Gene3D" id="1.10.530.10">
    <property type="match status" value="1"/>
</dbReference>
<keyword evidence="3" id="KW-0472">Membrane</keyword>
<dbReference type="InterPro" id="IPR001638">
    <property type="entry name" value="Solute-binding_3/MltF_N"/>
</dbReference>
<accession>A0ABS2BLH5</accession>
<proteinExistence type="predicted"/>
<reference evidence="6 7" key="1">
    <citation type="submission" date="2021-01" db="EMBL/GenBank/DDBJ databases">
        <title>Draft Genome Sequence and Polyhydroxyalkanoate Biosynthetic Potential of Jeongeupia naejangsanensis Type Strain DSM 24253.</title>
        <authorList>
            <person name="Turrini P."/>
            <person name="Artuso I."/>
            <person name="Lugli G.A."/>
            <person name="Frangipani E."/>
            <person name="Ventura M."/>
            <person name="Visca P."/>
        </authorList>
    </citation>
    <scope>NUCLEOTIDE SEQUENCE [LARGE SCALE GENOMIC DNA]</scope>
    <source>
        <strain evidence="6 7">DSM 24253</strain>
    </source>
</reference>
<evidence type="ECO:0000256" key="2">
    <source>
        <dbReference type="ARBA" id="ARBA00022729"/>
    </source>
</evidence>
<evidence type="ECO:0000313" key="6">
    <source>
        <dbReference type="EMBL" id="MBM3115624.1"/>
    </source>
</evidence>
<evidence type="ECO:0000256" key="4">
    <source>
        <dbReference type="SAM" id="SignalP"/>
    </source>
</evidence>
<feature type="signal peptide" evidence="4">
    <location>
        <begin position="1"/>
        <end position="23"/>
    </location>
</feature>
<dbReference type="InterPro" id="IPR023346">
    <property type="entry name" value="Lysozyme-like_dom_sf"/>
</dbReference>
<evidence type="ECO:0000259" key="5">
    <source>
        <dbReference type="SMART" id="SM00062"/>
    </source>
</evidence>